<organism evidence="3 4">
    <name type="scientific">Lignipirellula cremea</name>
    <dbReference type="NCBI Taxonomy" id="2528010"/>
    <lineage>
        <taxon>Bacteria</taxon>
        <taxon>Pseudomonadati</taxon>
        <taxon>Planctomycetota</taxon>
        <taxon>Planctomycetia</taxon>
        <taxon>Pirellulales</taxon>
        <taxon>Pirellulaceae</taxon>
        <taxon>Lignipirellula</taxon>
    </lineage>
</organism>
<keyword evidence="4" id="KW-1185">Reference proteome</keyword>
<dbReference type="Gene3D" id="2.120.10.10">
    <property type="match status" value="1"/>
</dbReference>
<dbReference type="PANTHER" id="PTHR43752">
    <property type="entry name" value="BNR/ASP-BOX REPEAT FAMILY PROTEIN"/>
    <property type="match status" value="1"/>
</dbReference>
<accession>A0A518E2Z3</accession>
<dbReference type="OrthoDB" id="41724at2"/>
<feature type="signal peptide" evidence="1">
    <location>
        <begin position="1"/>
        <end position="29"/>
    </location>
</feature>
<dbReference type="CDD" id="cd15482">
    <property type="entry name" value="Sialidase_non-viral"/>
    <property type="match status" value="1"/>
</dbReference>
<feature type="chain" id="PRO_5021794352" description="Sialidase domain-containing protein" evidence="1">
    <location>
        <begin position="30"/>
        <end position="415"/>
    </location>
</feature>
<name>A0A518E2Z3_9BACT</name>
<dbReference type="InterPro" id="IPR036278">
    <property type="entry name" value="Sialidase_sf"/>
</dbReference>
<protein>
    <recommendedName>
        <fullName evidence="2">Sialidase domain-containing protein</fullName>
    </recommendedName>
</protein>
<dbReference type="InterPro" id="IPR011040">
    <property type="entry name" value="Sialidase"/>
</dbReference>
<sequence length="415" mass="46045" precursor="true">MNLVRPLLIPAFLFAAAVLATLPGSSAQAEEKPLAILQLAGKATDPEAIDYAQLPLLAGEHAVINAAALGPDARSPDKVDMLDLRLNLHNYLAHFDGKFWCIWSDGPKIEDEPTQEVRYAVSDDGLHWSPAKSVTGMPQAPDAFIARGLWVRDGELLALAAHYRGKGAFGAQEEKQLRLEAFVWDKASDSWKFRGRLYDNAINNFPPQKLVTGDWILTRRDSRFNVTVLIGGVKSLDDWQAFPVVEIGEVKGFRPDEPIFWPLGKNDLYALFRDNGGSQRLFHSVSRDQGRTWDTPAITNFPNSSSKLFSLTTSRGYRVLVLNANPKLGRRELHLAVSTDGRTFTKLARLDVPTPPPVHKDVSRIEKKFSAGIASLQYPHAMEHDGSLYIALSRGKVQTEVFRVSLDAIDALLKK</sequence>
<dbReference type="PANTHER" id="PTHR43752:SF2">
    <property type="entry name" value="BNR_ASP-BOX REPEAT FAMILY PROTEIN"/>
    <property type="match status" value="1"/>
</dbReference>
<dbReference type="AlphaFoldDB" id="A0A518E2Z3"/>
<gene>
    <name evidence="3" type="ORF">Pla8534_63000</name>
</gene>
<dbReference type="RefSeq" id="WP_145057683.1">
    <property type="nucleotide sequence ID" value="NZ_CP036433.1"/>
</dbReference>
<evidence type="ECO:0000259" key="2">
    <source>
        <dbReference type="Pfam" id="PF13088"/>
    </source>
</evidence>
<keyword evidence="1" id="KW-0732">Signal</keyword>
<evidence type="ECO:0000313" key="3">
    <source>
        <dbReference type="EMBL" id="QDU98432.1"/>
    </source>
</evidence>
<dbReference type="Pfam" id="PF13088">
    <property type="entry name" value="BNR_2"/>
    <property type="match status" value="1"/>
</dbReference>
<dbReference type="EMBL" id="CP036433">
    <property type="protein sequence ID" value="QDU98432.1"/>
    <property type="molecule type" value="Genomic_DNA"/>
</dbReference>
<evidence type="ECO:0000256" key="1">
    <source>
        <dbReference type="SAM" id="SignalP"/>
    </source>
</evidence>
<dbReference type="KEGG" id="lcre:Pla8534_63000"/>
<feature type="domain" description="Sialidase" evidence="2">
    <location>
        <begin position="190"/>
        <end position="389"/>
    </location>
</feature>
<reference evidence="3 4" key="1">
    <citation type="submission" date="2019-02" db="EMBL/GenBank/DDBJ databases">
        <title>Deep-cultivation of Planctomycetes and their phenomic and genomic characterization uncovers novel biology.</title>
        <authorList>
            <person name="Wiegand S."/>
            <person name="Jogler M."/>
            <person name="Boedeker C."/>
            <person name="Pinto D."/>
            <person name="Vollmers J."/>
            <person name="Rivas-Marin E."/>
            <person name="Kohn T."/>
            <person name="Peeters S.H."/>
            <person name="Heuer A."/>
            <person name="Rast P."/>
            <person name="Oberbeckmann S."/>
            <person name="Bunk B."/>
            <person name="Jeske O."/>
            <person name="Meyerdierks A."/>
            <person name="Storesund J.E."/>
            <person name="Kallscheuer N."/>
            <person name="Luecker S."/>
            <person name="Lage O.M."/>
            <person name="Pohl T."/>
            <person name="Merkel B.J."/>
            <person name="Hornburger P."/>
            <person name="Mueller R.-W."/>
            <person name="Bruemmer F."/>
            <person name="Labrenz M."/>
            <person name="Spormann A.M."/>
            <person name="Op den Camp H."/>
            <person name="Overmann J."/>
            <person name="Amann R."/>
            <person name="Jetten M.S.M."/>
            <person name="Mascher T."/>
            <person name="Medema M.H."/>
            <person name="Devos D.P."/>
            <person name="Kaster A.-K."/>
            <person name="Ovreas L."/>
            <person name="Rohde M."/>
            <person name="Galperin M.Y."/>
            <person name="Jogler C."/>
        </authorList>
    </citation>
    <scope>NUCLEOTIDE SEQUENCE [LARGE SCALE GENOMIC DNA]</scope>
    <source>
        <strain evidence="3 4">Pla85_3_4</strain>
    </source>
</reference>
<evidence type="ECO:0000313" key="4">
    <source>
        <dbReference type="Proteomes" id="UP000317648"/>
    </source>
</evidence>
<proteinExistence type="predicted"/>
<dbReference type="Proteomes" id="UP000317648">
    <property type="component" value="Chromosome"/>
</dbReference>
<dbReference type="SUPFAM" id="SSF50939">
    <property type="entry name" value="Sialidases"/>
    <property type="match status" value="1"/>
</dbReference>